<gene>
    <name evidence="1" type="ORF">N3K66_002619</name>
</gene>
<dbReference type="EMBL" id="CM047941">
    <property type="protein sequence ID" value="KAI9903267.1"/>
    <property type="molecule type" value="Genomic_DNA"/>
</dbReference>
<organism evidence="1 2">
    <name type="scientific">Trichothecium roseum</name>
    <dbReference type="NCBI Taxonomy" id="47278"/>
    <lineage>
        <taxon>Eukaryota</taxon>
        <taxon>Fungi</taxon>
        <taxon>Dikarya</taxon>
        <taxon>Ascomycota</taxon>
        <taxon>Pezizomycotina</taxon>
        <taxon>Sordariomycetes</taxon>
        <taxon>Hypocreomycetidae</taxon>
        <taxon>Hypocreales</taxon>
        <taxon>Hypocreales incertae sedis</taxon>
        <taxon>Trichothecium</taxon>
    </lineage>
</organism>
<protein>
    <submittedName>
        <fullName evidence="1">Uncharacterized protein</fullName>
    </submittedName>
</protein>
<reference evidence="1" key="1">
    <citation type="submission" date="2022-10" db="EMBL/GenBank/DDBJ databases">
        <title>Complete Genome of Trichothecium roseum strain YXFP-22015, a Plant Pathogen Isolated from Citrus.</title>
        <authorList>
            <person name="Wang Y."/>
            <person name="Zhu L."/>
        </authorList>
    </citation>
    <scope>NUCLEOTIDE SEQUENCE</scope>
    <source>
        <strain evidence="1">YXFP-22015</strain>
    </source>
</reference>
<name>A0ACC0VA14_9HYPO</name>
<dbReference type="Proteomes" id="UP001163324">
    <property type="component" value="Chromosome 2"/>
</dbReference>
<evidence type="ECO:0000313" key="1">
    <source>
        <dbReference type="EMBL" id="KAI9903267.1"/>
    </source>
</evidence>
<accession>A0ACC0VA14</accession>
<evidence type="ECO:0000313" key="2">
    <source>
        <dbReference type="Proteomes" id="UP001163324"/>
    </source>
</evidence>
<sequence>MATYTAATAAGDEPDGPSRQNGPLYTEQSTMAALSSRSKDGTALTTAPAPDGRRPSPGPSSLPPPSEEAHPPPPFPLPSQHQYQSSWQRFWATNKGAVMVAVSQFFGAQMNLFARLLARSSSTNDDNSTKPIHPIQLLLLRQSVTALFCLAYMRWRPPPGGVFGEPRLRPLLAVRGVAGFFGIMGMWTSMLWLPLADATVITFLAPGVAGVLCFFVLGEPFTRAERAATLVALLGVVFIAQPASLFSTESNSSSAGNADGSEVPPGSTMGGTLPGKDHVSTAQERLVAVCLGLLGVLGAAVAFTTLRCIGKRAHPLISVTWFALTSTAICLAVLAAAPALDVMQPSLRFALPADARSWLLLLSLGALGFVMQYLLTAGLAADKSNRANSMVYTHMLFAVAFDKWVFEHDMGFMSFVGCALILGSAVGVVFVRRPPSPSPSSSPPSSSHPSPRSSSSPFSPTSASLTPASSEEAEARTARGTAAGCKEAGRRPARLDLEAQREGETSPMLVGIGGHAVHELPLEGGRR</sequence>
<comment type="caution">
    <text evidence="1">The sequence shown here is derived from an EMBL/GenBank/DDBJ whole genome shotgun (WGS) entry which is preliminary data.</text>
</comment>
<keyword evidence="2" id="KW-1185">Reference proteome</keyword>
<proteinExistence type="predicted"/>